<evidence type="ECO:0000256" key="1">
    <source>
        <dbReference type="SAM" id="Phobius"/>
    </source>
</evidence>
<reference evidence="2 3" key="1">
    <citation type="submission" date="2017-08" db="EMBL/GenBank/DDBJ databases">
        <authorList>
            <person name="de Groot N.N."/>
        </authorList>
    </citation>
    <scope>NUCLEOTIDE SEQUENCE [LARGE SCALE GENOMIC DNA]</scope>
    <source>
        <strain evidence="2 3">HM2</strain>
    </source>
</reference>
<proteinExistence type="predicted"/>
<dbReference type="AlphaFoldDB" id="A0A380RV81"/>
<gene>
    <name evidence="2" type="ORF">SAMN05661053_0427</name>
</gene>
<keyword evidence="1" id="KW-0472">Membrane</keyword>
<feature type="transmembrane region" description="Helical" evidence="1">
    <location>
        <begin position="6"/>
        <end position="25"/>
    </location>
</feature>
<sequence>MIKGPVNKILLCGFIMSIALLLYHFNEFDLYFVKSTHSTELGTSYGLPSLHSVEKYKWLDSTATDEEWEEEQVQKERVFRFIDGTVERVNLYSYRQDLLDSSNSEMTLCAKDPLDGFVPHCVKRKGPNKILDNYLNEHYSEICEIPSVRKVNHAKIFVENLFDYRFDTGFFGVEYADMFCMNFIGIEVGKYDNYMVNRLLKTLYDLKDEMKDAW</sequence>
<accession>A0A380RV81</accession>
<dbReference type="EMBL" id="UHJL01000001">
    <property type="protein sequence ID" value="SUQ19199.1"/>
    <property type="molecule type" value="Genomic_DNA"/>
</dbReference>
<keyword evidence="1" id="KW-1133">Transmembrane helix</keyword>
<evidence type="ECO:0000313" key="2">
    <source>
        <dbReference type="EMBL" id="SUQ19199.1"/>
    </source>
</evidence>
<protein>
    <submittedName>
        <fullName evidence="2">Uncharacterized protein</fullName>
    </submittedName>
</protein>
<organism evidence="2 3">
    <name type="scientific">Fibrobacter succinogenes</name>
    <name type="common">Bacteroides succinogenes</name>
    <dbReference type="NCBI Taxonomy" id="833"/>
    <lineage>
        <taxon>Bacteria</taxon>
        <taxon>Pseudomonadati</taxon>
        <taxon>Fibrobacterota</taxon>
        <taxon>Fibrobacteria</taxon>
        <taxon>Fibrobacterales</taxon>
        <taxon>Fibrobacteraceae</taxon>
        <taxon>Fibrobacter</taxon>
    </lineage>
</organism>
<name>A0A380RV81_FIBSU</name>
<dbReference type="Proteomes" id="UP000255423">
    <property type="component" value="Unassembled WGS sequence"/>
</dbReference>
<keyword evidence="1" id="KW-0812">Transmembrane</keyword>
<evidence type="ECO:0000313" key="3">
    <source>
        <dbReference type="Proteomes" id="UP000255423"/>
    </source>
</evidence>
<dbReference type="RefSeq" id="WP_109571918.1">
    <property type="nucleotide sequence ID" value="NZ_UHJL01000001.1"/>
</dbReference>